<feature type="region of interest" description="Disordered" evidence="1">
    <location>
        <begin position="1631"/>
        <end position="1784"/>
    </location>
</feature>
<feature type="region of interest" description="Disordered" evidence="1">
    <location>
        <begin position="111"/>
        <end position="167"/>
    </location>
</feature>
<feature type="region of interest" description="Disordered" evidence="1">
    <location>
        <begin position="987"/>
        <end position="1030"/>
    </location>
</feature>
<name>A0AAV9SBD2_9TELE</name>
<dbReference type="InterPro" id="IPR000504">
    <property type="entry name" value="RRM_dom"/>
</dbReference>
<feature type="domain" description="RRM" evidence="2">
    <location>
        <begin position="1033"/>
        <end position="1099"/>
    </location>
</feature>
<feature type="compositionally biased region" description="Basic and acidic residues" evidence="1">
    <location>
        <begin position="1268"/>
        <end position="1292"/>
    </location>
</feature>
<feature type="compositionally biased region" description="Low complexity" evidence="1">
    <location>
        <begin position="472"/>
        <end position="501"/>
    </location>
</feature>
<feature type="compositionally biased region" description="Basic and acidic residues" evidence="1">
    <location>
        <begin position="1649"/>
        <end position="1658"/>
    </location>
</feature>
<feature type="region of interest" description="Disordered" evidence="1">
    <location>
        <begin position="436"/>
        <end position="510"/>
    </location>
</feature>
<feature type="region of interest" description="Disordered" evidence="1">
    <location>
        <begin position="199"/>
        <end position="232"/>
    </location>
</feature>
<dbReference type="SUPFAM" id="SSF54928">
    <property type="entry name" value="RNA-binding domain, RBD"/>
    <property type="match status" value="1"/>
</dbReference>
<dbReference type="InterPro" id="IPR012677">
    <property type="entry name" value="Nucleotide-bd_a/b_plait_sf"/>
</dbReference>
<gene>
    <name evidence="3" type="ORF">CRENBAI_016475</name>
</gene>
<dbReference type="SMART" id="SM00360">
    <property type="entry name" value="RRM"/>
    <property type="match status" value="1"/>
</dbReference>
<feature type="region of interest" description="Disordered" evidence="1">
    <location>
        <begin position="895"/>
        <end position="917"/>
    </location>
</feature>
<feature type="compositionally biased region" description="Basic and acidic residues" evidence="1">
    <location>
        <begin position="1505"/>
        <end position="1514"/>
    </location>
</feature>
<feature type="compositionally biased region" description="Basic and acidic residues" evidence="1">
    <location>
        <begin position="1302"/>
        <end position="1313"/>
    </location>
</feature>
<feature type="compositionally biased region" description="Low complexity" evidence="1">
    <location>
        <begin position="1751"/>
        <end position="1767"/>
    </location>
</feature>
<proteinExistence type="predicted"/>
<evidence type="ECO:0000313" key="4">
    <source>
        <dbReference type="Proteomes" id="UP001311232"/>
    </source>
</evidence>
<feature type="compositionally biased region" description="Basic and acidic residues" evidence="1">
    <location>
        <begin position="1367"/>
        <end position="1393"/>
    </location>
</feature>
<feature type="compositionally biased region" description="Low complexity" evidence="1">
    <location>
        <begin position="1678"/>
        <end position="1700"/>
    </location>
</feature>
<feature type="compositionally biased region" description="Basic and acidic residues" evidence="1">
    <location>
        <begin position="1592"/>
        <end position="1603"/>
    </location>
</feature>
<organism evidence="3 4">
    <name type="scientific">Crenichthys baileyi</name>
    <name type="common">White River springfish</name>
    <dbReference type="NCBI Taxonomy" id="28760"/>
    <lineage>
        <taxon>Eukaryota</taxon>
        <taxon>Metazoa</taxon>
        <taxon>Chordata</taxon>
        <taxon>Craniata</taxon>
        <taxon>Vertebrata</taxon>
        <taxon>Euteleostomi</taxon>
        <taxon>Actinopterygii</taxon>
        <taxon>Neopterygii</taxon>
        <taxon>Teleostei</taxon>
        <taxon>Neoteleostei</taxon>
        <taxon>Acanthomorphata</taxon>
        <taxon>Ovalentaria</taxon>
        <taxon>Atherinomorphae</taxon>
        <taxon>Cyprinodontiformes</taxon>
        <taxon>Goodeidae</taxon>
        <taxon>Crenichthys</taxon>
    </lineage>
</organism>
<feature type="compositionally biased region" description="Polar residues" evidence="1">
    <location>
        <begin position="1256"/>
        <end position="1266"/>
    </location>
</feature>
<protein>
    <recommendedName>
        <fullName evidence="2">RRM domain-containing protein</fullName>
    </recommendedName>
</protein>
<sequence length="1784" mass="191814">MPERPYTCGVCSEVTQMSLWPLTSPLLSGLPGSSPLTGRQAASLQLAQLKAQLALTQMNNVLGVGGHAATLTANSNTPAPCLPTKPPSPTAVAINLLNLLKIANTMYNPFAPGKQISPQGPYGVSSGQMERDPRRPLPHLGSGSSFSTSGASSVNRGPTGGPLPSLLSLQVNYRPERKKITVDEDIDRCLDLNISRAREEAMQNPSSQSSQFTKAQRDTFPPSNTGMPSYLKSPATEVKRPFTADSGSSSLDWLPICQRASEEESSKMYSSASSSFLGSGDGRFSTSSEGKHDMQSIPGLGDYDIKMPAKSAPPREAIRPKYTSESASNILLHFGLEKEDLEHLISYPEDQITPENLPYILNQIQLEKGKRASTAAQSNPYSEAQPIKLITSRGSMLNPGQISSRVLKPSKVIDYGHTGKYTTGLGDEVGRAIGSSATTGVSGGLLHTDTFKTGGHVREPPQRGPTELKTGSYVSSHGQMSSVSSVDSLRSSVAPSSSNPSKKLEVQTNQTSKSVFPSFGLLNKNTDLRQVQSKVPQTPLNQPEPACQASFNVHSFKPSCNLIRGVHPGRPGLVLIHRNDTQSSNQSNTQGQVSKVPEQMNKLPAQQPKQQQTQQHQAPPPQKQQLQMHQQPIQPLKQVQQPPPPKGLPAAMPAPSALIPVRPAPPTPAPGRMDAVPRVPPPVFKDLTSVAKMGPSKLLPTPAMMQDYAAATPRLFPHTCCLCMKECIDMKLAICVFKDGEAASQLSTHQLLLSQDAVSPGWMFLDPNIAPFLMGFRRPLKFFEIQKTEEPDVLRVKVPNPHSQLLARICRTVTRSPYVKPVLIRSALTTNVGQRIERKNNQAVLDHVVHNAIMPPKVKERDEIADRRSPTDTLAGLALVPTIAPPRLVTAHVQGVTRDDPLPGREKPKGPHQGEVMSIDHLQEEVTRNARHHGEAMKGGLPQRDQYLSVRGPEVPTDWLRDYWKQQSDLEAMVKTLAPALLAELAKMKSSSSSNTEKKTSSTKPAKAKTSCSKSGTSSSPKPVSAESLPPDKVRLSSVYTSLSRVDVFDAMEKFGRVRDVTLFRSTLNAVVHFEKEEDAEKLKSLRSFQVKGLTVYVDKKMSTASKKPQSTKEQKSASQQNSAKPQTTKSTPAGKVGAKNISKAKDVSAQQVAAEKSSPGGKSAVKSVEVNEEGSVVQKSPSPVKMPDAGDSKGKITNTKPADAPSRAAKVKDLAPEAETSSNTEKAETQPDKPTTSDNQPVAAEAVGDEPSLVPENTTKTVYTEETSEKKQVEEFVKADTVRIKVEDVEPGKTGPTEPMEDVRSAESKDQVSETSTKPTVSHPAAGGKTPPCSSPPKTFTNPPQTPQTPVKDSSQVQPIQESESPGEKLKTKTEHQESPRRTETKLEDEKSPPTADILAVKPEGPTPAETKPTAGAGAAADVSSTTVWAKIEKQEQQEEIKSAQMETVTTSMLPTEPQTCASVSPSPAVSAEPISSDSVKAGSTVSDMKAEKNETEIVAFSDVSRKSSENAVKKRSPRAAVSTAEKQPTPAPSTSTTKSEGNAAELPHIDEDIFKAITTALREHRRRKGGKKIPEEKESATISKPTSAGVKKESTQLTKDDSNDEDNYLGRFDELDFNFGDFVTVDEISEEMDDTAVEDTSSSLEPTSRDKTERQGADVSSAARNTSTRSSKDCKSLASSSSKSAKGSASLSSTSVSANKQKHSSEPNNFETKTTSASGHKTSTSTSSKSVEARASSDQKAQSNKRKPPVTSSEPSSSVRSTRSSAAAINSSVETQQAHKKM</sequence>
<comment type="caution">
    <text evidence="3">The sequence shown here is derived from an EMBL/GenBank/DDBJ whole genome shotgun (WGS) entry which is preliminary data.</text>
</comment>
<feature type="compositionally biased region" description="Low complexity" evidence="1">
    <location>
        <begin position="1714"/>
        <end position="1732"/>
    </location>
</feature>
<dbReference type="Gene3D" id="3.30.70.330">
    <property type="match status" value="1"/>
</dbReference>
<dbReference type="CDD" id="cd00590">
    <property type="entry name" value="RRM_SF"/>
    <property type="match status" value="1"/>
</dbReference>
<feature type="compositionally biased region" description="Low complexity" evidence="1">
    <location>
        <begin position="1463"/>
        <end position="1478"/>
    </location>
</feature>
<dbReference type="GO" id="GO:0003723">
    <property type="term" value="F:RNA binding"/>
    <property type="evidence" value="ECO:0007669"/>
    <property type="project" value="InterPro"/>
</dbReference>
<evidence type="ECO:0000313" key="3">
    <source>
        <dbReference type="EMBL" id="KAK5618553.1"/>
    </source>
</evidence>
<feature type="region of interest" description="Disordered" evidence="1">
    <location>
        <begin position="1102"/>
        <end position="1423"/>
    </location>
</feature>
<dbReference type="Proteomes" id="UP001311232">
    <property type="component" value="Unassembled WGS sequence"/>
</dbReference>
<reference evidence="3 4" key="1">
    <citation type="submission" date="2021-06" db="EMBL/GenBank/DDBJ databases">
        <authorList>
            <person name="Palmer J.M."/>
        </authorList>
    </citation>
    <scope>NUCLEOTIDE SEQUENCE [LARGE SCALE GENOMIC DNA]</scope>
    <source>
        <strain evidence="3 4">MEX-2019</strain>
        <tissue evidence="3">Muscle</tissue>
    </source>
</reference>
<feature type="compositionally biased region" description="Polar residues" evidence="1">
    <location>
        <begin position="1769"/>
        <end position="1778"/>
    </location>
</feature>
<evidence type="ECO:0000256" key="1">
    <source>
        <dbReference type="SAM" id="MobiDB-lite"/>
    </source>
</evidence>
<dbReference type="EMBL" id="JAHHUM010000614">
    <property type="protein sequence ID" value="KAK5618553.1"/>
    <property type="molecule type" value="Genomic_DNA"/>
</dbReference>
<feature type="compositionally biased region" description="Low complexity" evidence="1">
    <location>
        <begin position="141"/>
        <end position="153"/>
    </location>
</feature>
<feature type="compositionally biased region" description="Basic and acidic residues" evidence="1">
    <location>
        <begin position="897"/>
        <end position="909"/>
    </location>
</feature>
<evidence type="ECO:0000259" key="2">
    <source>
        <dbReference type="SMART" id="SM00360"/>
    </source>
</evidence>
<feature type="region of interest" description="Disordered" evidence="1">
    <location>
        <begin position="1458"/>
        <end position="1611"/>
    </location>
</feature>
<feature type="region of interest" description="Disordered" evidence="1">
    <location>
        <begin position="603"/>
        <end position="632"/>
    </location>
</feature>
<feature type="compositionally biased region" description="Polar residues" evidence="1">
    <location>
        <begin position="1352"/>
        <end position="1365"/>
    </location>
</feature>
<dbReference type="InterPro" id="IPR035979">
    <property type="entry name" value="RBD_domain_sf"/>
</dbReference>
<feature type="compositionally biased region" description="Polar residues" evidence="1">
    <location>
        <begin position="1479"/>
        <end position="1488"/>
    </location>
</feature>
<feature type="compositionally biased region" description="Low complexity" evidence="1">
    <location>
        <begin position="1002"/>
        <end position="1025"/>
    </location>
</feature>
<feature type="region of interest" description="Disordered" evidence="1">
    <location>
        <begin position="271"/>
        <end position="322"/>
    </location>
</feature>
<feature type="compositionally biased region" description="Polar residues" evidence="1">
    <location>
        <begin position="203"/>
        <end position="214"/>
    </location>
</feature>
<accession>A0AAV9SBD2</accession>
<feature type="compositionally biased region" description="Polar residues" evidence="1">
    <location>
        <begin position="1117"/>
        <end position="1132"/>
    </location>
</feature>
<keyword evidence="4" id="KW-1185">Reference proteome</keyword>
<feature type="compositionally biased region" description="Low complexity" evidence="1">
    <location>
        <begin position="1662"/>
        <end position="1671"/>
    </location>
</feature>